<reference evidence="2" key="1">
    <citation type="submission" date="2022-06" db="EMBL/GenBank/DDBJ databases">
        <title>Alkalicoccobacillus porphyridii sp. nov., isolated from a marine red alga, Porphyridium purpureum and reclassification of Shouchella plakortidis and Shouchella gibsonii as Alkalicoccobacillus plakortidis comb. nov. and Alkalicoccobacillus gibsonii comb. nov.</title>
        <authorList>
            <person name="Kim K.H."/>
            <person name="Lee J.K."/>
            <person name="Han D.M."/>
            <person name="Baek J.H."/>
            <person name="Jeon C.O."/>
        </authorList>
    </citation>
    <scope>NUCLEOTIDE SEQUENCE</scope>
    <source>
        <strain evidence="2">DSM 19153</strain>
    </source>
</reference>
<evidence type="ECO:0000313" key="3">
    <source>
        <dbReference type="Proteomes" id="UP001203665"/>
    </source>
</evidence>
<keyword evidence="1" id="KW-1133">Transmembrane helix</keyword>
<keyword evidence="3" id="KW-1185">Reference proteome</keyword>
<dbReference type="Proteomes" id="UP001203665">
    <property type="component" value="Unassembled WGS sequence"/>
</dbReference>
<keyword evidence="1" id="KW-0812">Transmembrane</keyword>
<protein>
    <submittedName>
        <fullName evidence="2">Uncharacterized protein</fullName>
    </submittedName>
</protein>
<comment type="caution">
    <text evidence="2">The sequence shown here is derived from an EMBL/GenBank/DDBJ whole genome shotgun (WGS) entry which is preliminary data.</text>
</comment>
<keyword evidence="1" id="KW-0472">Membrane</keyword>
<organism evidence="2 3">
    <name type="scientific">Alkalicoccobacillus plakortidis</name>
    <dbReference type="NCBI Taxonomy" id="444060"/>
    <lineage>
        <taxon>Bacteria</taxon>
        <taxon>Bacillati</taxon>
        <taxon>Bacillota</taxon>
        <taxon>Bacilli</taxon>
        <taxon>Bacillales</taxon>
        <taxon>Bacillaceae</taxon>
        <taxon>Alkalicoccobacillus</taxon>
    </lineage>
</organism>
<gene>
    <name evidence="2" type="ORF">NDM98_07125</name>
</gene>
<dbReference type="EMBL" id="JAMQJY010000001">
    <property type="protein sequence ID" value="MCM2675278.1"/>
    <property type="molecule type" value="Genomic_DNA"/>
</dbReference>
<evidence type="ECO:0000313" key="2">
    <source>
        <dbReference type="EMBL" id="MCM2675278.1"/>
    </source>
</evidence>
<name>A0ABT0XHA5_9BACI</name>
<accession>A0ABT0XHA5</accession>
<evidence type="ECO:0000256" key="1">
    <source>
        <dbReference type="SAM" id="Phobius"/>
    </source>
</evidence>
<feature type="transmembrane region" description="Helical" evidence="1">
    <location>
        <begin position="33"/>
        <end position="54"/>
    </location>
</feature>
<proteinExistence type="predicted"/>
<sequence>MKQRFFICLLLAGVLFSYGVQYLPLGEGGVTGWFALCWIAFAALVLLSNLLAWVRTHSKRQVVKQSRRQPVMIQRKTAEYE</sequence>
<dbReference type="RefSeq" id="WP_251605774.1">
    <property type="nucleotide sequence ID" value="NZ_JAMQJY010000001.1"/>
</dbReference>